<comment type="caution">
    <text evidence="3">The sequence shown here is derived from an EMBL/GenBank/DDBJ whole genome shotgun (WGS) entry which is preliminary data.</text>
</comment>
<dbReference type="AlphaFoldDB" id="A0A9Q4L2D1"/>
<proteinExistence type="predicted"/>
<feature type="compositionally biased region" description="Polar residues" evidence="1">
    <location>
        <begin position="240"/>
        <end position="251"/>
    </location>
</feature>
<feature type="compositionally biased region" description="Low complexity" evidence="1">
    <location>
        <begin position="347"/>
        <end position="380"/>
    </location>
</feature>
<feature type="transmembrane region" description="Helical" evidence="2">
    <location>
        <begin position="20"/>
        <end position="47"/>
    </location>
</feature>
<protein>
    <submittedName>
        <fullName evidence="3">Zinc ribbon domain-containing protein</fullName>
    </submittedName>
</protein>
<dbReference type="EMBL" id="JAMQOT010000001">
    <property type="protein sequence ID" value="MDF9744680.1"/>
    <property type="molecule type" value="Genomic_DNA"/>
</dbReference>
<feature type="region of interest" description="Disordered" evidence="1">
    <location>
        <begin position="238"/>
        <end position="387"/>
    </location>
</feature>
<evidence type="ECO:0000313" key="4">
    <source>
        <dbReference type="Proteomes" id="UP001154061"/>
    </source>
</evidence>
<keyword evidence="2" id="KW-0472">Membrane</keyword>
<dbReference type="Proteomes" id="UP001154061">
    <property type="component" value="Unassembled WGS sequence"/>
</dbReference>
<sequence length="424" mass="43590">MRPPNGSGTDHETLVLLELVAVPIALLATFFTLALAELLAVAISMAIDAAGVGGAVLPVVNVVIGLGTLLVLFGAGGLLVVGYRYCFDSWFDEVSALPVLLVPGIGIAVSVGYSIWTAGSIRLSSWLFFPIAISAYALAYRTIAIDSLRRDRERDGLVAGALTGFPVVVVLLDLASRMIGSGRPIARTLDPVAVGGGTPTVRSVVIAVPLLVTALYGIETLYSRQSRWDGPDWSVPVSRNAISSRTPSARSLPNPRDAISDLTSRVRSDSSGRQPTGAGAGRASSKKARSSSDVVPSSPGTGSAPRSGSTSNDASSSTSSAERAAGTSADDGPSASSTDTSDEDDSSPTTQSEGAGTDDSSPADAVNSAADSSSDGSGSDTRIFVDDFDQYVPDETPVETCPDCEKEIPSDGVYNFCPFCGGDL</sequence>
<evidence type="ECO:0000313" key="3">
    <source>
        <dbReference type="EMBL" id="MDF9744680.1"/>
    </source>
</evidence>
<feature type="transmembrane region" description="Helical" evidence="2">
    <location>
        <begin position="200"/>
        <end position="218"/>
    </location>
</feature>
<feature type="compositionally biased region" description="Low complexity" evidence="1">
    <location>
        <begin position="307"/>
        <end position="339"/>
    </location>
</feature>
<feature type="transmembrane region" description="Helical" evidence="2">
    <location>
        <begin position="156"/>
        <end position="180"/>
    </location>
</feature>
<organism evidence="3 4">
    <name type="scientific">Natrinema salsiterrestre</name>
    <dbReference type="NCBI Taxonomy" id="2950540"/>
    <lineage>
        <taxon>Archaea</taxon>
        <taxon>Methanobacteriati</taxon>
        <taxon>Methanobacteriota</taxon>
        <taxon>Stenosarchaea group</taxon>
        <taxon>Halobacteria</taxon>
        <taxon>Halobacteriales</taxon>
        <taxon>Natrialbaceae</taxon>
        <taxon>Natrinema</taxon>
    </lineage>
</organism>
<keyword evidence="2" id="KW-1133">Transmembrane helix</keyword>
<keyword evidence="4" id="KW-1185">Reference proteome</keyword>
<evidence type="ECO:0000256" key="2">
    <source>
        <dbReference type="SAM" id="Phobius"/>
    </source>
</evidence>
<name>A0A9Q4L2D1_9EURY</name>
<feature type="transmembrane region" description="Helical" evidence="2">
    <location>
        <begin position="123"/>
        <end position="144"/>
    </location>
</feature>
<dbReference type="RefSeq" id="WP_277520162.1">
    <property type="nucleotide sequence ID" value="NZ_JAMQOT010000001.1"/>
</dbReference>
<keyword evidence="2" id="KW-0812">Transmembrane</keyword>
<reference evidence="3" key="1">
    <citation type="submission" date="2022-06" db="EMBL/GenBank/DDBJ databases">
        <title>Natrinema sp. a new haloarchaeum isolate from saline soil.</title>
        <authorList>
            <person name="Strakova D."/>
            <person name="Galisteo C."/>
            <person name="Sanchez-Porro C."/>
            <person name="Ventosa A."/>
        </authorList>
    </citation>
    <scope>NUCLEOTIDE SEQUENCE</scope>
    <source>
        <strain evidence="3">S1CR25-10</strain>
    </source>
</reference>
<feature type="compositionally biased region" description="Polar residues" evidence="1">
    <location>
        <begin position="293"/>
        <end position="306"/>
    </location>
</feature>
<accession>A0A9Q4L2D1</accession>
<feature type="transmembrane region" description="Helical" evidence="2">
    <location>
        <begin position="95"/>
        <end position="117"/>
    </location>
</feature>
<gene>
    <name evidence="3" type="ORF">NDI89_03690</name>
</gene>
<evidence type="ECO:0000256" key="1">
    <source>
        <dbReference type="SAM" id="MobiDB-lite"/>
    </source>
</evidence>
<feature type="transmembrane region" description="Helical" evidence="2">
    <location>
        <begin position="59"/>
        <end position="83"/>
    </location>
</feature>